<dbReference type="SUPFAM" id="SSF57184">
    <property type="entry name" value="Growth factor receptor domain"/>
    <property type="match status" value="1"/>
</dbReference>
<evidence type="ECO:0000256" key="2">
    <source>
        <dbReference type="ARBA" id="ARBA00022737"/>
    </source>
</evidence>
<dbReference type="InterPro" id="IPR001611">
    <property type="entry name" value="Leu-rich_rpt"/>
</dbReference>
<dbReference type="OMA" id="YSENETM"/>
<reference evidence="5" key="1">
    <citation type="submission" date="2022-11" db="UniProtKB">
        <authorList>
            <consortium name="EnsemblMetazoa"/>
        </authorList>
    </citation>
    <scope>IDENTIFICATION</scope>
</reference>
<dbReference type="OrthoDB" id="27267at2759"/>
<dbReference type="EnsemblMetazoa" id="XM_038206354.1">
    <property type="protein sequence ID" value="XP_038062282.1"/>
    <property type="gene ID" value="LOC119732710"/>
</dbReference>
<dbReference type="Gene3D" id="3.80.10.10">
    <property type="entry name" value="Ribonuclease Inhibitor"/>
    <property type="match status" value="2"/>
</dbReference>
<dbReference type="Pfam" id="PF13855">
    <property type="entry name" value="LRR_8"/>
    <property type="match status" value="2"/>
</dbReference>
<dbReference type="AlphaFoldDB" id="A0A914AEU3"/>
<evidence type="ECO:0000256" key="3">
    <source>
        <dbReference type="SAM" id="Phobius"/>
    </source>
</evidence>
<dbReference type="Gene3D" id="2.10.50.10">
    <property type="entry name" value="Tumor Necrosis Factor Receptor, subunit A, domain 2"/>
    <property type="match status" value="1"/>
</dbReference>
<dbReference type="InterPro" id="IPR050333">
    <property type="entry name" value="SLRP"/>
</dbReference>
<organism evidence="5 6">
    <name type="scientific">Patiria miniata</name>
    <name type="common">Bat star</name>
    <name type="synonym">Asterina miniata</name>
    <dbReference type="NCBI Taxonomy" id="46514"/>
    <lineage>
        <taxon>Eukaryota</taxon>
        <taxon>Metazoa</taxon>
        <taxon>Echinodermata</taxon>
        <taxon>Eleutherozoa</taxon>
        <taxon>Asterozoa</taxon>
        <taxon>Asteroidea</taxon>
        <taxon>Valvatacea</taxon>
        <taxon>Valvatida</taxon>
        <taxon>Asterinidae</taxon>
        <taxon>Patiria</taxon>
    </lineage>
</organism>
<feature type="transmembrane region" description="Helical" evidence="3">
    <location>
        <begin position="887"/>
        <end position="908"/>
    </location>
</feature>
<dbReference type="Proteomes" id="UP000887568">
    <property type="component" value="Unplaced"/>
</dbReference>
<dbReference type="Pfam" id="PF06011">
    <property type="entry name" value="TRP"/>
    <property type="match status" value="1"/>
</dbReference>
<keyword evidence="2" id="KW-0677">Repeat</keyword>
<sequence>MRNCMKVHYADFRNNSLQVIETDTFKRCTNLLDLVLDENKISQVQPGGFAGLRSINNLNVSICDLKVLRPHTFGGMLRLNRLHMVQCYLEEIPSGLFLDPTTDGVPDKGITPFRLFFSQNKLRRVSPGALKGVKEVYDLALDRNELTFIPIFEHSISIGKYGLARNKLSSEGLPEDAFCNITAMHYLDLSSNRLTCIPTGLFRSQTGLRYIYLHRNKISVLHAKVFAGLYQLKELFIFDNPITELVDWLFYDTALINLYIFQTKLSSIGERPFATVNHTLRRVSIYDSHLKTVSNSVWQDLGNSCYVAIDNTLKFAPFTNRSDLEIELVGDGFAQPLLVTPDQETIFSVSGLTCVQSDAGYLCTPCQQGTFGVSWGDKSCIACPPGGFFQIKTGQVADPSEGINCQRCNNGTYVTPEAHPGISPANCTVCPTGTNKNLHAGFRACPCLDGFYRTDRFGECHPCPTEGVNCSEEYQHLLSGFWWTWDWGLSDDNYLSYERFVQNVRTEDSRYDNTSKRFGGVLPKVQKCPRSESCVNAVLGGIKAECEEGYTGWLCSQCSLYYYPWFDHCFECPEWWWFLLEVIAVCVVIALIVIIIAWQARKVQRSGRSAVSMLLARGKILLGFYQVMGEIFSALDDIAWPNILTSVGSIFRLLEVNIMRLFISPRCYFPNFTYPNIYIEFLVGIVFVVFVLLAAWCFYSSKMCYLKAKKTPCAERKALLSQTKQRCYMFVVILLFISYPSLSSVILTLLPSGCHLFYVDEKDTLNVTRLRADYSIDCQTQQHVHFNYAAEASLFYVVGFPLVLFLLLWWNVRKRKKTGAVGGRRESEDQPLLDDASQCRLDAGYVASCRNEVACETDDELLLHSDPPVQAVFNWESFLCENYKPRFWYWEILELARKIVQTLFVLLYGPDDHFTMFATIVISVVFLLLHAYVKPMKDAVEHRLQMCSLGTIFLNLLAASLLLLPSEDAQSSQNRKEVLSVVLVLMNLSVIVFVIASLVWTGVKALWRHGCLRSLGSCIAGAWGWCSRPLHRGLELTNHRGLELD</sequence>
<dbReference type="PANTHER" id="PTHR45712">
    <property type="entry name" value="AGAP008170-PA"/>
    <property type="match status" value="1"/>
</dbReference>
<protein>
    <recommendedName>
        <fullName evidence="4">TRP C-terminal domain-containing protein</fullName>
    </recommendedName>
</protein>
<dbReference type="GeneID" id="119732710"/>
<feature type="transmembrane region" description="Helical" evidence="3">
    <location>
        <begin position="978"/>
        <end position="1003"/>
    </location>
</feature>
<name>A0A914AEU3_PATMI</name>
<keyword evidence="1" id="KW-0433">Leucine-rich repeat</keyword>
<evidence type="ECO:0000313" key="5">
    <source>
        <dbReference type="EnsemblMetazoa" id="XP_038062282.1"/>
    </source>
</evidence>
<proteinExistence type="predicted"/>
<keyword evidence="3" id="KW-0812">Transmembrane</keyword>
<evidence type="ECO:0000259" key="4">
    <source>
        <dbReference type="Pfam" id="PF06011"/>
    </source>
</evidence>
<dbReference type="InterPro" id="IPR010308">
    <property type="entry name" value="TRP_C"/>
</dbReference>
<dbReference type="GO" id="GO:0005615">
    <property type="term" value="C:extracellular space"/>
    <property type="evidence" value="ECO:0007669"/>
    <property type="project" value="TreeGrafter"/>
</dbReference>
<feature type="transmembrane region" description="Helical" evidence="3">
    <location>
        <begin position="575"/>
        <end position="598"/>
    </location>
</feature>
<keyword evidence="3" id="KW-0472">Membrane</keyword>
<dbReference type="PANTHER" id="PTHR45712:SF22">
    <property type="entry name" value="INSULIN-LIKE GROWTH FACTOR-BINDING PROTEIN COMPLEX ACID LABILE SUBUNIT"/>
    <property type="match status" value="1"/>
</dbReference>
<accession>A0A914AEU3</accession>
<keyword evidence="6" id="KW-1185">Reference proteome</keyword>
<feature type="transmembrane region" description="Helical" evidence="3">
    <location>
        <begin position="677"/>
        <end position="699"/>
    </location>
</feature>
<keyword evidence="3" id="KW-1133">Transmembrane helix</keyword>
<dbReference type="SUPFAM" id="SSF52058">
    <property type="entry name" value="L domain-like"/>
    <property type="match status" value="1"/>
</dbReference>
<evidence type="ECO:0000313" key="6">
    <source>
        <dbReference type="Proteomes" id="UP000887568"/>
    </source>
</evidence>
<feature type="domain" description="TRP C-terminal" evidence="4">
    <location>
        <begin position="685"/>
        <end position="1009"/>
    </location>
</feature>
<dbReference type="InterPro" id="IPR009030">
    <property type="entry name" value="Growth_fac_rcpt_cys_sf"/>
</dbReference>
<feature type="transmembrane region" description="Helical" evidence="3">
    <location>
        <begin position="944"/>
        <end position="966"/>
    </location>
</feature>
<dbReference type="SMART" id="SM00369">
    <property type="entry name" value="LRR_TYP"/>
    <property type="match status" value="7"/>
</dbReference>
<evidence type="ECO:0000256" key="1">
    <source>
        <dbReference type="ARBA" id="ARBA00022614"/>
    </source>
</evidence>
<feature type="transmembrane region" description="Helical" evidence="3">
    <location>
        <begin position="610"/>
        <end position="628"/>
    </location>
</feature>
<feature type="transmembrane region" description="Helical" evidence="3">
    <location>
        <begin position="914"/>
        <end position="932"/>
    </location>
</feature>
<feature type="transmembrane region" description="Helical" evidence="3">
    <location>
        <begin position="794"/>
        <end position="812"/>
    </location>
</feature>
<dbReference type="RefSeq" id="XP_038062282.1">
    <property type="nucleotide sequence ID" value="XM_038206354.1"/>
</dbReference>
<feature type="transmembrane region" description="Helical" evidence="3">
    <location>
        <begin position="727"/>
        <end position="750"/>
    </location>
</feature>
<dbReference type="InterPro" id="IPR032675">
    <property type="entry name" value="LRR_dom_sf"/>
</dbReference>
<dbReference type="SMART" id="SM01411">
    <property type="entry name" value="Ephrin_rec_like"/>
    <property type="match status" value="3"/>
</dbReference>
<dbReference type="InterPro" id="IPR003591">
    <property type="entry name" value="Leu-rich_rpt_typical-subtyp"/>
</dbReference>